<keyword evidence="2" id="KW-1185">Reference proteome</keyword>
<evidence type="ECO:0000313" key="1">
    <source>
        <dbReference type="EMBL" id="QEX24005.1"/>
    </source>
</evidence>
<evidence type="ECO:0000313" key="2">
    <source>
        <dbReference type="Proteomes" id="UP000325797"/>
    </source>
</evidence>
<organism evidence="1 2">
    <name type="scientific">Hypericibacter adhaerens</name>
    <dbReference type="NCBI Taxonomy" id="2602016"/>
    <lineage>
        <taxon>Bacteria</taxon>
        <taxon>Pseudomonadati</taxon>
        <taxon>Pseudomonadota</taxon>
        <taxon>Alphaproteobacteria</taxon>
        <taxon>Rhodospirillales</taxon>
        <taxon>Dongiaceae</taxon>
        <taxon>Hypericibacter</taxon>
    </lineage>
</organism>
<dbReference type="KEGG" id="hadh:FRZ61_39460"/>
<reference evidence="1 2" key="1">
    <citation type="submission" date="2019-08" db="EMBL/GenBank/DDBJ databases">
        <title>Hyperibacter terrae gen. nov., sp. nov. and Hyperibacter viscosus sp. nov., two new members in the family Rhodospirillaceae isolated from the rhizosphere of Hypericum perforatum.</title>
        <authorList>
            <person name="Noviana Z."/>
        </authorList>
    </citation>
    <scope>NUCLEOTIDE SEQUENCE [LARGE SCALE GENOMIC DNA]</scope>
    <source>
        <strain evidence="1 2">R5959</strain>
    </source>
</reference>
<evidence type="ECO:0008006" key="3">
    <source>
        <dbReference type="Google" id="ProtNLM"/>
    </source>
</evidence>
<dbReference type="EMBL" id="CP042582">
    <property type="protein sequence ID" value="QEX24005.1"/>
    <property type="molecule type" value="Genomic_DNA"/>
</dbReference>
<dbReference type="OrthoDB" id="7356627at2"/>
<sequence>MRACFAIALAVFLAGCATEPPKNPVPIQAAAYQTEPQGDYATVVVIRDGGYGGSFCYVNFYVDSQLIANFDVSQMITIYVPPGEHIFSIRPVSSFSCGDTSGLMQEIAVNLKNGETKKYRIGFINMVFTIAPTAF</sequence>
<dbReference type="PROSITE" id="PS51257">
    <property type="entry name" value="PROKAR_LIPOPROTEIN"/>
    <property type="match status" value="1"/>
</dbReference>
<gene>
    <name evidence="1" type="ORF">FRZ61_39460</name>
</gene>
<accession>A0A5J6N505</accession>
<dbReference type="Proteomes" id="UP000325797">
    <property type="component" value="Chromosome"/>
</dbReference>
<protein>
    <recommendedName>
        <fullName evidence="3">Lipoprotein</fullName>
    </recommendedName>
</protein>
<dbReference type="AlphaFoldDB" id="A0A5J6N505"/>
<name>A0A5J6N505_9PROT</name>
<proteinExistence type="predicted"/>